<evidence type="ECO:0000313" key="3">
    <source>
        <dbReference type="Proteomes" id="UP000232063"/>
    </source>
</evidence>
<keyword evidence="1" id="KW-1133">Transmembrane helix</keyword>
<proteinExistence type="predicted"/>
<dbReference type="KEGG" id="elj:ELUMI_v1c05140"/>
<reference evidence="2 3" key="1">
    <citation type="submission" date="2017-11" db="EMBL/GenBank/DDBJ databases">
        <title>Genome sequence of Entomoplasma luminosum PIMN-1 (ATCC 49195).</title>
        <authorList>
            <person name="Lo W.-S."/>
            <person name="Gasparich G.E."/>
            <person name="Kuo C.-H."/>
        </authorList>
    </citation>
    <scope>NUCLEOTIDE SEQUENCE [LARGE SCALE GENOMIC DNA]</scope>
    <source>
        <strain evidence="2 3">PIMN-1</strain>
    </source>
</reference>
<accession>A0A2K8NVN1</accession>
<gene>
    <name evidence="2" type="ORF">ELUMI_v1c05140</name>
</gene>
<dbReference type="OrthoDB" id="10005039at2"/>
<organism evidence="2 3">
    <name type="scientific">Williamsoniiplasma luminosum</name>
    <dbReference type="NCBI Taxonomy" id="214888"/>
    <lineage>
        <taxon>Bacteria</taxon>
        <taxon>Bacillati</taxon>
        <taxon>Mycoplasmatota</taxon>
        <taxon>Mollicutes</taxon>
        <taxon>Entomoplasmatales</taxon>
        <taxon>Williamsoniiplasma</taxon>
    </lineage>
</organism>
<keyword evidence="1" id="KW-0812">Transmembrane</keyword>
<keyword evidence="1" id="KW-0472">Membrane</keyword>
<feature type="transmembrane region" description="Helical" evidence="1">
    <location>
        <begin position="86"/>
        <end position="107"/>
    </location>
</feature>
<dbReference type="RefSeq" id="WP_025734664.1">
    <property type="nucleotide sequence ID" value="NZ_CP024963.1"/>
</dbReference>
<feature type="transmembrane region" description="Helical" evidence="1">
    <location>
        <begin position="6"/>
        <end position="24"/>
    </location>
</feature>
<keyword evidence="3" id="KW-1185">Reference proteome</keyword>
<protein>
    <submittedName>
        <fullName evidence="2">Uncharacterized protein</fullName>
    </submittedName>
</protein>
<name>A0A2K8NVN1_9MOLU</name>
<dbReference type="AlphaFoldDB" id="A0A2K8NVN1"/>
<dbReference type="Proteomes" id="UP000232063">
    <property type="component" value="Chromosome"/>
</dbReference>
<evidence type="ECO:0000256" key="1">
    <source>
        <dbReference type="SAM" id="Phobius"/>
    </source>
</evidence>
<evidence type="ECO:0000313" key="2">
    <source>
        <dbReference type="EMBL" id="ATZ17238.1"/>
    </source>
</evidence>
<dbReference type="EMBL" id="CP024963">
    <property type="protein sequence ID" value="ATZ17238.1"/>
    <property type="molecule type" value="Genomic_DNA"/>
</dbReference>
<sequence length="128" mass="14715">MEIALQLLALLSVGFLGVSIFFLLQRWRLKKKTKHIKKAKINLKTYLRQKKQEASSTDSFNTVKETIVGTLDNDASYQLLHKKLKLQFWICFGITVVLWIIFLSIGFGSGFFQEWVNLHAIGKALVNK</sequence>